<dbReference type="SMART" id="SM01019">
    <property type="entry name" value="B3"/>
    <property type="match status" value="1"/>
</dbReference>
<dbReference type="FunFam" id="2.40.330.10:FF:000006">
    <property type="entry name" value="B3 domain-containing transcription repressor VAL1"/>
    <property type="match status" value="1"/>
</dbReference>
<keyword evidence="5" id="KW-0805">Transcription regulation</keyword>
<evidence type="ECO:0000256" key="5">
    <source>
        <dbReference type="ARBA" id="ARBA00023015"/>
    </source>
</evidence>
<dbReference type="FunCoup" id="A0A7I4EA07">
    <property type="interactions" value="2124"/>
</dbReference>
<reference evidence="12 13" key="2">
    <citation type="journal article" date="2018" name="Plant J.">
        <title>The Physcomitrella patens chromosome-scale assembly reveals moss genome structure and evolution.</title>
        <authorList>
            <person name="Lang D."/>
            <person name="Ullrich K.K."/>
            <person name="Murat F."/>
            <person name="Fuchs J."/>
            <person name="Jenkins J."/>
            <person name="Haas F.B."/>
            <person name="Piednoel M."/>
            <person name="Gundlach H."/>
            <person name="Van Bel M."/>
            <person name="Meyberg R."/>
            <person name="Vives C."/>
            <person name="Morata J."/>
            <person name="Symeonidi A."/>
            <person name="Hiss M."/>
            <person name="Muchero W."/>
            <person name="Kamisugi Y."/>
            <person name="Saleh O."/>
            <person name="Blanc G."/>
            <person name="Decker E.L."/>
            <person name="van Gessel N."/>
            <person name="Grimwood J."/>
            <person name="Hayes R.D."/>
            <person name="Graham S.W."/>
            <person name="Gunter L.E."/>
            <person name="McDaniel S.F."/>
            <person name="Hoernstein S.N.W."/>
            <person name="Larsson A."/>
            <person name="Li F.W."/>
            <person name="Perroud P.F."/>
            <person name="Phillips J."/>
            <person name="Ranjan P."/>
            <person name="Rokshar D.S."/>
            <person name="Rothfels C.J."/>
            <person name="Schneider L."/>
            <person name="Shu S."/>
            <person name="Stevenson D.W."/>
            <person name="Thummler F."/>
            <person name="Tillich M."/>
            <person name="Villarreal Aguilar J.C."/>
            <person name="Widiez T."/>
            <person name="Wong G.K."/>
            <person name="Wymore A."/>
            <person name="Zhang Y."/>
            <person name="Zimmer A.D."/>
            <person name="Quatrano R.S."/>
            <person name="Mayer K.F.X."/>
            <person name="Goodstein D."/>
            <person name="Casacuberta J.M."/>
            <person name="Vandepoele K."/>
            <person name="Reski R."/>
            <person name="Cuming A.C."/>
            <person name="Tuskan G.A."/>
            <person name="Maumus F."/>
            <person name="Salse J."/>
            <person name="Schmutz J."/>
            <person name="Rensing S.A."/>
        </authorList>
    </citation>
    <scope>NUCLEOTIDE SEQUENCE [LARGE SCALE GENOMIC DNA]</scope>
    <source>
        <strain evidence="12 13">cv. Gransden 2004</strain>
    </source>
</reference>
<name>A0A7I4EA07_PHYPA</name>
<keyword evidence="3" id="KW-0863">Zinc-finger</keyword>
<organism evidence="12 13">
    <name type="scientific">Physcomitrium patens</name>
    <name type="common">Spreading-leaved earth moss</name>
    <name type="synonym">Physcomitrella patens</name>
    <dbReference type="NCBI Taxonomy" id="3218"/>
    <lineage>
        <taxon>Eukaryota</taxon>
        <taxon>Viridiplantae</taxon>
        <taxon>Streptophyta</taxon>
        <taxon>Embryophyta</taxon>
        <taxon>Bryophyta</taxon>
        <taxon>Bryophytina</taxon>
        <taxon>Bryopsida</taxon>
        <taxon>Funariidae</taxon>
        <taxon>Funariales</taxon>
        <taxon>Funariaceae</taxon>
        <taxon>Physcomitrium</taxon>
    </lineage>
</organism>
<dbReference type="GO" id="GO:0006355">
    <property type="term" value="P:regulation of DNA-templated transcription"/>
    <property type="evidence" value="ECO:0007669"/>
    <property type="project" value="UniProtKB-ARBA"/>
</dbReference>
<evidence type="ECO:0000313" key="12">
    <source>
        <dbReference type="EnsemblPlants" id="Pp3c7_7990V3.10"/>
    </source>
</evidence>
<dbReference type="AlphaFoldDB" id="A0A7I4EA07"/>
<evidence type="ECO:0000256" key="7">
    <source>
        <dbReference type="ARBA" id="ARBA00023163"/>
    </source>
</evidence>
<feature type="region of interest" description="Disordered" evidence="9">
    <location>
        <begin position="211"/>
        <end position="235"/>
    </location>
</feature>
<dbReference type="EnsemblPlants" id="Pp3c7_7990V3.11">
    <property type="protein sequence ID" value="Pp3c7_7990V3.11"/>
    <property type="gene ID" value="Pp3c7_7990"/>
</dbReference>
<dbReference type="GO" id="GO:0008270">
    <property type="term" value="F:zinc ion binding"/>
    <property type="evidence" value="ECO:0007669"/>
    <property type="project" value="UniProtKB-KW"/>
</dbReference>
<dbReference type="CDD" id="cd10017">
    <property type="entry name" value="B3_DNA"/>
    <property type="match status" value="1"/>
</dbReference>
<dbReference type="EMBL" id="ABEU02000007">
    <property type="status" value="NOT_ANNOTATED_CDS"/>
    <property type="molecule type" value="Genomic_DNA"/>
</dbReference>
<evidence type="ECO:0000256" key="4">
    <source>
        <dbReference type="ARBA" id="ARBA00022833"/>
    </source>
</evidence>
<reference evidence="12" key="3">
    <citation type="submission" date="2020-12" db="UniProtKB">
        <authorList>
            <consortium name="EnsemblPlants"/>
        </authorList>
    </citation>
    <scope>IDENTIFICATION</scope>
</reference>
<dbReference type="Pfam" id="PF07496">
    <property type="entry name" value="zf-CW"/>
    <property type="match status" value="1"/>
</dbReference>
<feature type="domain" description="TF-B3" evidence="10">
    <location>
        <begin position="360"/>
        <end position="461"/>
    </location>
</feature>
<dbReference type="PANTHER" id="PTHR46245">
    <property type="entry name" value="B3 DOMAIN-CONTAINING PROTEIN OS07G0563300"/>
    <property type="match status" value="1"/>
</dbReference>
<dbReference type="Pfam" id="PF25813">
    <property type="entry name" value="zf_VAL1_N"/>
    <property type="match status" value="1"/>
</dbReference>
<reference evidence="12 13" key="1">
    <citation type="journal article" date="2008" name="Science">
        <title>The Physcomitrella genome reveals evolutionary insights into the conquest of land by plants.</title>
        <authorList>
            <person name="Rensing S."/>
            <person name="Lang D."/>
            <person name="Zimmer A."/>
            <person name="Terry A."/>
            <person name="Salamov A."/>
            <person name="Shapiro H."/>
            <person name="Nishiyama T."/>
            <person name="Perroud P.-F."/>
            <person name="Lindquist E."/>
            <person name="Kamisugi Y."/>
            <person name="Tanahashi T."/>
            <person name="Sakakibara K."/>
            <person name="Fujita T."/>
            <person name="Oishi K."/>
            <person name="Shin-I T."/>
            <person name="Kuroki Y."/>
            <person name="Toyoda A."/>
            <person name="Suzuki Y."/>
            <person name="Hashimoto A."/>
            <person name="Yamaguchi K."/>
            <person name="Sugano A."/>
            <person name="Kohara Y."/>
            <person name="Fujiyama A."/>
            <person name="Anterola A."/>
            <person name="Aoki S."/>
            <person name="Ashton N."/>
            <person name="Barbazuk W.B."/>
            <person name="Barker E."/>
            <person name="Bennetzen J."/>
            <person name="Bezanilla M."/>
            <person name="Blankenship R."/>
            <person name="Cho S.H."/>
            <person name="Dutcher S."/>
            <person name="Estelle M."/>
            <person name="Fawcett J.A."/>
            <person name="Gundlach H."/>
            <person name="Hanada K."/>
            <person name="Heyl A."/>
            <person name="Hicks K.A."/>
            <person name="Hugh J."/>
            <person name="Lohr M."/>
            <person name="Mayer K."/>
            <person name="Melkozernov A."/>
            <person name="Murata T."/>
            <person name="Nelson D."/>
            <person name="Pils B."/>
            <person name="Prigge M."/>
            <person name="Reiss B."/>
            <person name="Renner T."/>
            <person name="Rombauts S."/>
            <person name="Rushton P."/>
            <person name="Sanderfoot A."/>
            <person name="Schween G."/>
            <person name="Shiu S.-H."/>
            <person name="Stueber K."/>
            <person name="Theodoulou F.L."/>
            <person name="Tu H."/>
            <person name="Van de Peer Y."/>
            <person name="Verrier P.J."/>
            <person name="Waters E."/>
            <person name="Wood A."/>
            <person name="Yang L."/>
            <person name="Cove D."/>
            <person name="Cuming A."/>
            <person name="Hasebe M."/>
            <person name="Lucas S."/>
            <person name="Mishler D.B."/>
            <person name="Reski R."/>
            <person name="Grigoriev I."/>
            <person name="Quatrano R.S."/>
            <person name="Boore J.L."/>
        </authorList>
    </citation>
    <scope>NUCLEOTIDE SEQUENCE [LARGE SCALE GENOMIC DNA]</scope>
    <source>
        <strain evidence="12 13">cv. Gransden 2004</strain>
    </source>
</reference>
<dbReference type="GO" id="GO:0003677">
    <property type="term" value="F:DNA binding"/>
    <property type="evidence" value="ECO:0007669"/>
    <property type="project" value="UniProtKB-KW"/>
</dbReference>
<feature type="region of interest" description="Disordered" evidence="9">
    <location>
        <begin position="649"/>
        <end position="679"/>
    </location>
</feature>
<keyword evidence="8" id="KW-0539">Nucleus</keyword>
<keyword evidence="7" id="KW-0804">Transcription</keyword>
<dbReference type="PANTHER" id="PTHR46245:SF2">
    <property type="entry name" value="B3 DOMAIN-CONTAINING TRANSCRIPTION REPRESSOR VAL2"/>
    <property type="match status" value="1"/>
</dbReference>
<proteinExistence type="predicted"/>
<evidence type="ECO:0000256" key="9">
    <source>
        <dbReference type="SAM" id="MobiDB-lite"/>
    </source>
</evidence>
<dbReference type="InterPro" id="IPR003340">
    <property type="entry name" value="B3_DNA-bd"/>
</dbReference>
<keyword evidence="13" id="KW-1185">Reference proteome</keyword>
<feature type="region of interest" description="Disordered" evidence="9">
    <location>
        <begin position="866"/>
        <end position="887"/>
    </location>
</feature>
<evidence type="ECO:0000259" key="10">
    <source>
        <dbReference type="PROSITE" id="PS50863"/>
    </source>
</evidence>
<dbReference type="Gramene" id="Pp3c7_7990V3.10">
    <property type="protein sequence ID" value="Pp3c7_7990V3.10"/>
    <property type="gene ID" value="Pp3c7_7990"/>
</dbReference>
<evidence type="ECO:0000256" key="6">
    <source>
        <dbReference type="ARBA" id="ARBA00023125"/>
    </source>
</evidence>
<dbReference type="InterPro" id="IPR057743">
    <property type="entry name" value="Zfn_VAL1-3_N"/>
</dbReference>
<dbReference type="SUPFAM" id="SSF101936">
    <property type="entry name" value="DNA-binding pseudobarrel domain"/>
    <property type="match status" value="1"/>
</dbReference>
<dbReference type="Gene3D" id="3.30.40.100">
    <property type="match status" value="1"/>
</dbReference>
<evidence type="ECO:0000256" key="8">
    <source>
        <dbReference type="ARBA" id="ARBA00023242"/>
    </source>
</evidence>
<feature type="compositionally biased region" description="Low complexity" evidence="9">
    <location>
        <begin position="871"/>
        <end position="881"/>
    </location>
</feature>
<dbReference type="InterPro" id="IPR015300">
    <property type="entry name" value="DNA-bd_pseudobarrel_sf"/>
</dbReference>
<evidence type="ECO:0000256" key="1">
    <source>
        <dbReference type="ARBA" id="ARBA00004123"/>
    </source>
</evidence>
<gene>
    <name evidence="12" type="primary">LOC112284811</name>
</gene>
<accession>A0A7I4EA07</accession>
<evidence type="ECO:0000313" key="13">
    <source>
        <dbReference type="Proteomes" id="UP000006727"/>
    </source>
</evidence>
<dbReference type="EnsemblPlants" id="Pp3c7_7990V3.10">
    <property type="protein sequence ID" value="Pp3c7_7990V3.10"/>
    <property type="gene ID" value="Pp3c7_7990"/>
</dbReference>
<evidence type="ECO:0000256" key="2">
    <source>
        <dbReference type="ARBA" id="ARBA00022723"/>
    </source>
</evidence>
<feature type="domain" description="CW-type" evidence="11">
    <location>
        <begin position="594"/>
        <end position="644"/>
    </location>
</feature>
<feature type="compositionally biased region" description="Basic and acidic residues" evidence="9">
    <location>
        <begin position="211"/>
        <end position="222"/>
    </location>
</feature>
<keyword evidence="2" id="KW-0479">Metal-binding</keyword>
<keyword evidence="4" id="KW-0862">Zinc</keyword>
<dbReference type="PROSITE" id="PS50863">
    <property type="entry name" value="B3"/>
    <property type="match status" value="1"/>
</dbReference>
<keyword evidence="6" id="KW-0238">DNA-binding</keyword>
<evidence type="ECO:0000259" key="11">
    <source>
        <dbReference type="PROSITE" id="PS51050"/>
    </source>
</evidence>
<evidence type="ECO:0000256" key="3">
    <source>
        <dbReference type="ARBA" id="ARBA00022771"/>
    </source>
</evidence>
<protein>
    <submittedName>
        <fullName evidence="12">Uncharacterized protein</fullName>
    </submittedName>
</protein>
<dbReference type="Gene3D" id="2.40.330.10">
    <property type="entry name" value="DNA-binding pseudobarrel domain"/>
    <property type="match status" value="1"/>
</dbReference>
<dbReference type="Pfam" id="PF02362">
    <property type="entry name" value="B3"/>
    <property type="match status" value="1"/>
</dbReference>
<sequence length="1000" mass="108346">MAMGSTESRKVCWNSKCGTSSSTIWRPGWITRSGRTAELCDYCGLAYQQSCFCETFHSDDAGWRTCNFCKKRVHCGCVASAYGIVLLDKGGVECIRCATAHDSAGSISLVGKHGQQLLAPMTHLESGKVVDPAVRGWCEGFGAALAACQSDGGAWQPSSAARTSLSPPTGLIRPWSAPETDISMKSKDAADSVSREHMTLEVVEYGGEGTEIDRNPCSDRTKAGGAAGGSGSGSSQVAGHVIFHRFVSKAVVRHLILYNLKKMLISAADVKCPSLQLGKCFAHQAFVIFLHHHNNKYNMNKSLLNIYFCFDFQGPLRVARPPGEGRGRNQLLPRYWPRITDQELKQINSGDMQTTITPLFEKMLSASDAGRIGRLVLPKACAEAYFPPIHQPEGLPLRIQDVTGRDWVFQFRFWPNNNSRMYVLEGVTPCIQSMKLHAGDTVTFSRLEADGKLVMGYRKAPTSLSSQDAGATRVGANSNTGFSNPSSVVIQSADGWGSNVGGSKSKESGISIGNLWSSQMDRKRGRPLGSKSKRLRLDSIDSMLLKSNWEEAQELLRPAPSASSTVVTIDGHEFEEYSEPPVLSKRTFISNAPSGAQEQWAQCDDCGTWRRVPVDAFVPARWSCSQNTWDLTRAQCSAAQEVSSDKLEVLLGPGPTSEGGKQECAPKLTSTSKDENAPTTSAAAGLDALAQAASTSLSPARTTKHPRHRPGCTCIVCIQPPSGKGPKHKASCICNVCLTVKRRFRTLMQRRKKRQCEREFEAFRNKREWHEEDTSDLVGVVGRSGTADAANIVDDNLSTALIRSRDGGSEDGPLKGAIDLNIQPDHEERVSMVRLLQDATLPLSAYLHQQRLSTLYVGDLVSDHVSNDATSSQEDTPSESSSEAEADNGLEVAGHVRHEGQRTQTSLGYVEQPNCLESWDARGVKPAEFSGDSVLSSSSKLELNMMNNAAATSAKKHVTGAGRGRQICIGCGEQIGSAAKVCRRCGTCTAFGKKKRGVPL</sequence>
<dbReference type="PROSITE" id="PS51050">
    <property type="entry name" value="ZF_CW"/>
    <property type="match status" value="1"/>
</dbReference>
<dbReference type="Proteomes" id="UP000006727">
    <property type="component" value="Chromosome 7"/>
</dbReference>
<dbReference type="Gramene" id="Pp3c7_7990V3.11">
    <property type="protein sequence ID" value="Pp3c7_7990V3.11"/>
    <property type="gene ID" value="Pp3c7_7990"/>
</dbReference>
<dbReference type="GO" id="GO:0005634">
    <property type="term" value="C:nucleus"/>
    <property type="evidence" value="ECO:0007669"/>
    <property type="project" value="UniProtKB-SubCell"/>
</dbReference>
<comment type="subcellular location">
    <subcellularLocation>
        <location evidence="1">Nucleus</location>
    </subcellularLocation>
</comment>
<dbReference type="InterPro" id="IPR011124">
    <property type="entry name" value="Znf_CW"/>
</dbReference>